<dbReference type="EMBL" id="BEGY01000098">
    <property type="protein sequence ID" value="GAX83427.1"/>
    <property type="molecule type" value="Genomic_DNA"/>
</dbReference>
<dbReference type="PANTHER" id="PTHR10629">
    <property type="entry name" value="CYTOSINE-SPECIFIC METHYLTRANSFERASE"/>
    <property type="match status" value="1"/>
</dbReference>
<evidence type="ECO:0000313" key="1">
    <source>
        <dbReference type="EMBL" id="GAX83427.1"/>
    </source>
</evidence>
<dbReference type="Proteomes" id="UP000232323">
    <property type="component" value="Unassembled WGS sequence"/>
</dbReference>
<reference evidence="1 2" key="1">
    <citation type="submission" date="2017-08" db="EMBL/GenBank/DDBJ databases">
        <title>Acidophilic green algal genome provides insights into adaptation to an acidic environment.</title>
        <authorList>
            <person name="Hirooka S."/>
            <person name="Hirose Y."/>
            <person name="Kanesaki Y."/>
            <person name="Higuchi S."/>
            <person name="Fujiwara T."/>
            <person name="Onuma R."/>
            <person name="Era A."/>
            <person name="Ohbayashi R."/>
            <person name="Uzuka A."/>
            <person name="Nozaki H."/>
            <person name="Yoshikawa H."/>
            <person name="Miyagishima S.Y."/>
        </authorList>
    </citation>
    <scope>NUCLEOTIDE SEQUENCE [LARGE SCALE GENOMIC DNA]</scope>
    <source>
        <strain evidence="1 2">NIES-2499</strain>
    </source>
</reference>
<protein>
    <submittedName>
        <fullName evidence="1">Uncharacterized protein</fullName>
    </submittedName>
</protein>
<dbReference type="PANTHER" id="PTHR10629:SF50">
    <property type="entry name" value="DNA (CYTOSINE-5)-METHYLTRANSFERASE CMT3"/>
    <property type="match status" value="1"/>
</dbReference>
<dbReference type="InterPro" id="IPR050390">
    <property type="entry name" value="C5-Methyltransferase"/>
</dbReference>
<sequence length="276" mass="31152">MQGCNGSCRSGPLWILPSGAWLILPCYINFRQKGKNGESQKRLRSSRFLPFSRVQRKGIMSTVVGFIGAYALQIMHPDESRILSVLEMKRVQGIADHIVLISEPQGREFSDDGQLVALPSLRYTAPHYLLTGDLAARGADPWLPEASVSDRAEQEREVGKVLLRVLEEEELRYNAEVGPDCSTELLQRRLRMSMLQHNSSSKKLYQMVGNAVSYPLASMLGRCISMAAARKVPQKLKGEELTDPLWFLAMHEAEIKKLKCYYSQLPENDRPPQHIL</sequence>
<organism evidence="1 2">
    <name type="scientific">Chlamydomonas eustigma</name>
    <dbReference type="NCBI Taxonomy" id="1157962"/>
    <lineage>
        <taxon>Eukaryota</taxon>
        <taxon>Viridiplantae</taxon>
        <taxon>Chlorophyta</taxon>
        <taxon>core chlorophytes</taxon>
        <taxon>Chlorophyceae</taxon>
        <taxon>CS clade</taxon>
        <taxon>Chlamydomonadales</taxon>
        <taxon>Chlamydomonadaceae</taxon>
        <taxon>Chlamydomonas</taxon>
    </lineage>
</organism>
<comment type="caution">
    <text evidence="1">The sequence shown here is derived from an EMBL/GenBank/DDBJ whole genome shotgun (WGS) entry which is preliminary data.</text>
</comment>
<dbReference type="AlphaFoldDB" id="A0A250XK29"/>
<evidence type="ECO:0000313" key="2">
    <source>
        <dbReference type="Proteomes" id="UP000232323"/>
    </source>
</evidence>
<dbReference type="Gene3D" id="3.90.120.10">
    <property type="entry name" value="DNA Methylase, subunit A, domain 2"/>
    <property type="match status" value="1"/>
</dbReference>
<dbReference type="GO" id="GO:0003886">
    <property type="term" value="F:DNA (cytosine-5-)-methyltransferase activity"/>
    <property type="evidence" value="ECO:0007669"/>
    <property type="project" value="TreeGrafter"/>
</dbReference>
<proteinExistence type="predicted"/>
<accession>A0A250XK29</accession>
<name>A0A250XK29_9CHLO</name>
<dbReference type="GO" id="GO:0044027">
    <property type="term" value="P:negative regulation of gene expression via chromosomal CpG island methylation"/>
    <property type="evidence" value="ECO:0007669"/>
    <property type="project" value="TreeGrafter"/>
</dbReference>
<dbReference type="GO" id="GO:0005634">
    <property type="term" value="C:nucleus"/>
    <property type="evidence" value="ECO:0007669"/>
    <property type="project" value="TreeGrafter"/>
</dbReference>
<keyword evidence="2" id="KW-1185">Reference proteome</keyword>
<gene>
    <name evidence="1" type="ORF">CEUSTIGMA_g10852.t1</name>
</gene>
<dbReference type="GO" id="GO:0003677">
    <property type="term" value="F:DNA binding"/>
    <property type="evidence" value="ECO:0007669"/>
    <property type="project" value="TreeGrafter"/>
</dbReference>